<dbReference type="HOGENOM" id="CLU_2080586_0_0_0"/>
<evidence type="ECO:0000313" key="3">
    <source>
        <dbReference type="Proteomes" id="UP000006791"/>
    </source>
</evidence>
<evidence type="ECO:0000313" key="2">
    <source>
        <dbReference type="EMBL" id="AEP12950.1"/>
    </source>
</evidence>
<dbReference type="STRING" id="981222.Cabther_A2213"/>
<dbReference type="AlphaFoldDB" id="G2LDU2"/>
<keyword evidence="3" id="KW-1185">Reference proteome</keyword>
<dbReference type="KEGG" id="ctm:Cabther_A2213"/>
<protein>
    <submittedName>
        <fullName evidence="2">Uncharacterized protein</fullName>
    </submittedName>
</protein>
<dbReference type="EMBL" id="CP002514">
    <property type="protein sequence ID" value="AEP12950.1"/>
    <property type="molecule type" value="Genomic_DNA"/>
</dbReference>
<reference evidence="2 3" key="1">
    <citation type="journal article" date="2012" name="Environ. Microbiol.">
        <title>Complete genome of Candidatus Chloracidobacterium thermophilum, a chlorophyll-based photoheterotroph belonging to the phylum Acidobacteria.</title>
        <authorList>
            <person name="Garcia Costas A.M."/>
            <person name="Liu Z."/>
            <person name="Tomsho L.P."/>
            <person name="Schuster S.C."/>
            <person name="Ward D.M."/>
            <person name="Bryant D.A."/>
        </authorList>
    </citation>
    <scope>NUCLEOTIDE SEQUENCE [LARGE SCALE GENOMIC DNA]</scope>
    <source>
        <strain evidence="2 3">B</strain>
    </source>
</reference>
<name>G2LDU2_CHLTF</name>
<evidence type="ECO:0000256" key="1">
    <source>
        <dbReference type="SAM" id="MobiDB-lite"/>
    </source>
</evidence>
<proteinExistence type="predicted"/>
<sequence length="117" mass="12388">MEQANAADGQSDTKAVQQHIGKASAAFRRERLPPFVQRGIGDGNHRCAQSGLPRLPPVGPAQGHVPEHGQQRILGDVPQLAQEEVQAFKLLLIQVGPPPPQPAVGHRRGVAPGKPVA</sequence>
<gene>
    <name evidence="2" type="ordered locus">Cabther_A2213</name>
</gene>
<accession>G2LDU2</accession>
<dbReference type="Proteomes" id="UP000006791">
    <property type="component" value="Chromosome 1"/>
</dbReference>
<feature type="region of interest" description="Disordered" evidence="1">
    <location>
        <begin position="1"/>
        <end position="67"/>
    </location>
</feature>
<organism evidence="2 3">
    <name type="scientific">Chloracidobacterium thermophilum (strain B)</name>
    <dbReference type="NCBI Taxonomy" id="981222"/>
    <lineage>
        <taxon>Bacteria</taxon>
        <taxon>Pseudomonadati</taxon>
        <taxon>Acidobacteriota</taxon>
        <taxon>Terriglobia</taxon>
        <taxon>Terriglobales</taxon>
        <taxon>Acidobacteriaceae</taxon>
        <taxon>Chloracidobacterium</taxon>
    </lineage>
</organism>
<feature type="region of interest" description="Disordered" evidence="1">
    <location>
        <begin position="97"/>
        <end position="117"/>
    </location>
</feature>